<feature type="transmembrane region" description="Helical" evidence="6">
    <location>
        <begin position="212"/>
        <end position="231"/>
    </location>
</feature>
<evidence type="ECO:0000256" key="6">
    <source>
        <dbReference type="SAM" id="Phobius"/>
    </source>
</evidence>
<feature type="domain" description="GAIN-B" evidence="7">
    <location>
        <begin position="1"/>
        <end position="112"/>
    </location>
</feature>
<dbReference type="GO" id="GO:0005886">
    <property type="term" value="C:plasma membrane"/>
    <property type="evidence" value="ECO:0007669"/>
    <property type="project" value="TreeGrafter"/>
</dbReference>
<evidence type="ECO:0000313" key="10">
    <source>
        <dbReference type="Proteomes" id="UP000694404"/>
    </source>
</evidence>
<dbReference type="PROSITE" id="PS50261">
    <property type="entry name" value="G_PROTEIN_RECEP_F2_4"/>
    <property type="match status" value="1"/>
</dbReference>
<accession>A0A8C0G9C4</accession>
<keyword evidence="2 6" id="KW-0812">Transmembrane</keyword>
<dbReference type="Pfam" id="PF01825">
    <property type="entry name" value="GPS"/>
    <property type="match status" value="1"/>
</dbReference>
<dbReference type="InterPro" id="IPR000832">
    <property type="entry name" value="GPCR_2_secretin-like"/>
</dbReference>
<keyword evidence="4 6" id="KW-0472">Membrane</keyword>
<keyword evidence="5" id="KW-1015">Disulfide bond</keyword>
<evidence type="ECO:0008006" key="11">
    <source>
        <dbReference type="Google" id="ProtNLM"/>
    </source>
</evidence>
<name>A0A8C0G9C4_CHEAB</name>
<proteinExistence type="predicted"/>
<evidence type="ECO:0000256" key="4">
    <source>
        <dbReference type="ARBA" id="ARBA00023136"/>
    </source>
</evidence>
<dbReference type="Pfam" id="PF00002">
    <property type="entry name" value="7tm_2"/>
    <property type="match status" value="1"/>
</dbReference>
<dbReference type="GO" id="GO:0004930">
    <property type="term" value="F:G protein-coupled receptor activity"/>
    <property type="evidence" value="ECO:0007669"/>
    <property type="project" value="InterPro"/>
</dbReference>
<feature type="transmembrane region" description="Helical" evidence="6">
    <location>
        <begin position="153"/>
        <end position="182"/>
    </location>
</feature>
<feature type="transmembrane region" description="Helical" evidence="6">
    <location>
        <begin position="188"/>
        <end position="205"/>
    </location>
</feature>
<reference evidence="9" key="1">
    <citation type="submission" date="2025-08" db="UniProtKB">
        <authorList>
            <consortium name="Ensembl"/>
        </authorList>
    </citation>
    <scope>IDENTIFICATION</scope>
</reference>
<evidence type="ECO:0000256" key="3">
    <source>
        <dbReference type="ARBA" id="ARBA00022989"/>
    </source>
</evidence>
<feature type="domain" description="G-protein coupled receptors family 2 profile 2" evidence="8">
    <location>
        <begin position="116"/>
        <end position="207"/>
    </location>
</feature>
<keyword evidence="10" id="KW-1185">Reference proteome</keyword>
<dbReference type="Ensembl" id="ENSCABT00000005901.1">
    <property type="protein sequence ID" value="ENSCABP00000005428.1"/>
    <property type="gene ID" value="ENSCABG00000004079.1"/>
</dbReference>
<evidence type="ECO:0000259" key="8">
    <source>
        <dbReference type="PROSITE" id="PS50261"/>
    </source>
</evidence>
<dbReference type="Proteomes" id="UP000694404">
    <property type="component" value="Unplaced"/>
</dbReference>
<dbReference type="GO" id="GO:0007166">
    <property type="term" value="P:cell surface receptor signaling pathway"/>
    <property type="evidence" value="ECO:0007669"/>
    <property type="project" value="InterPro"/>
</dbReference>
<evidence type="ECO:0000256" key="1">
    <source>
        <dbReference type="ARBA" id="ARBA00004141"/>
    </source>
</evidence>
<dbReference type="OMA" id="IAGPLHY"/>
<organism evidence="9 10">
    <name type="scientific">Chelonoidis abingdonii</name>
    <name type="common">Abingdon island giant tortoise</name>
    <name type="synonym">Testudo abingdonii</name>
    <dbReference type="NCBI Taxonomy" id="106734"/>
    <lineage>
        <taxon>Eukaryota</taxon>
        <taxon>Metazoa</taxon>
        <taxon>Chordata</taxon>
        <taxon>Craniata</taxon>
        <taxon>Vertebrata</taxon>
        <taxon>Euteleostomi</taxon>
        <taxon>Archelosauria</taxon>
        <taxon>Testudinata</taxon>
        <taxon>Testudines</taxon>
        <taxon>Cryptodira</taxon>
        <taxon>Durocryptodira</taxon>
        <taxon>Testudinoidea</taxon>
        <taxon>Testudinidae</taxon>
        <taxon>Chelonoidis</taxon>
    </lineage>
</organism>
<evidence type="ECO:0000259" key="7">
    <source>
        <dbReference type="PROSITE" id="PS50221"/>
    </source>
</evidence>
<dbReference type="InterPro" id="IPR057244">
    <property type="entry name" value="GAIN_B"/>
</dbReference>
<protein>
    <recommendedName>
        <fullName evidence="11">GPS domain-containing protein</fullName>
    </recommendedName>
</protein>
<dbReference type="GeneTree" id="ENSGT00940000163334"/>
<feature type="transmembrane region" description="Helical" evidence="6">
    <location>
        <begin position="251"/>
        <end position="270"/>
    </location>
</feature>
<reference evidence="9" key="2">
    <citation type="submission" date="2025-09" db="UniProtKB">
        <authorList>
            <consortium name="Ensembl"/>
        </authorList>
    </citation>
    <scope>IDENTIFICATION</scope>
</reference>
<dbReference type="Gene3D" id="1.20.1070.10">
    <property type="entry name" value="Rhodopsin 7-helix transmembrane proteins"/>
    <property type="match status" value="1"/>
</dbReference>
<dbReference type="PANTHER" id="PTHR12011:SF433">
    <property type="entry name" value="ADHESION G PROTEIN-COUPLED RECEPTOR E1-LIKE-RELATED"/>
    <property type="match status" value="1"/>
</dbReference>
<dbReference type="InterPro" id="IPR017981">
    <property type="entry name" value="GPCR_2-like_7TM"/>
</dbReference>
<dbReference type="Gene3D" id="2.60.220.50">
    <property type="match status" value="1"/>
</dbReference>
<dbReference type="PANTHER" id="PTHR12011">
    <property type="entry name" value="ADHESION G-PROTEIN COUPLED RECEPTOR"/>
    <property type="match status" value="1"/>
</dbReference>
<evidence type="ECO:0000256" key="5">
    <source>
        <dbReference type="ARBA" id="ARBA00023157"/>
    </source>
</evidence>
<dbReference type="PROSITE" id="PS50221">
    <property type="entry name" value="GAIN_B"/>
    <property type="match status" value="1"/>
</dbReference>
<dbReference type="AlphaFoldDB" id="A0A8C0G9C4"/>
<feature type="transmembrane region" description="Helical" evidence="6">
    <location>
        <begin position="118"/>
        <end position="141"/>
    </location>
</feature>
<keyword evidence="3 6" id="KW-1133">Transmembrane helix</keyword>
<sequence length="384" mass="42602">EEMMDIHCDTVTIATGNQPAGEKLRNVRVVSGAIGDGRRIHLSRPVNLTLHRREVCGDPLTLLPVWGSPTEHLDCTWSPDGCTALHTNSTHTTCSCDHLSSFALLMSPTAVESSPLTIVTYMGLTLSLPCVFLPILTFLLCCSIHTVSTSLRLQLCLCFFLADLLFLTTALCLLWVVCAVIAGPLHYLFLACFTWMFLEGLHLFLTIRNLTVMNYTSGFPALVVAISAAFNPDGYRTPQQLALAGMFYKESFMLFPQINLSLFLVILWILRDKLSPLMKMLLTIKAIAQLFIPGCTRSLGLLQVSPAVTVMAYLFTIVNRPQGAFIFLVHYLLNHQVKEEYRRWIKGYRTSSMKSQTSNLSMSAIPTTSTLMARGPLLCPSTSL</sequence>
<dbReference type="GO" id="GO:0007189">
    <property type="term" value="P:adenylate cyclase-activating G protein-coupled receptor signaling pathway"/>
    <property type="evidence" value="ECO:0007669"/>
    <property type="project" value="TreeGrafter"/>
</dbReference>
<evidence type="ECO:0000256" key="2">
    <source>
        <dbReference type="ARBA" id="ARBA00022692"/>
    </source>
</evidence>
<dbReference type="InterPro" id="IPR046338">
    <property type="entry name" value="GAIN_dom_sf"/>
</dbReference>
<dbReference type="SMART" id="SM00303">
    <property type="entry name" value="GPS"/>
    <property type="match status" value="1"/>
</dbReference>
<dbReference type="InterPro" id="IPR000203">
    <property type="entry name" value="GPS"/>
</dbReference>
<evidence type="ECO:0000313" key="9">
    <source>
        <dbReference type="Ensembl" id="ENSCABP00000005428.1"/>
    </source>
</evidence>
<comment type="subcellular location">
    <subcellularLocation>
        <location evidence="1">Membrane</location>
        <topology evidence="1">Multi-pass membrane protein</topology>
    </subcellularLocation>
</comment>